<gene>
    <name evidence="2" type="ORF">BOVATA_024280</name>
</gene>
<dbReference type="Proteomes" id="UP000236319">
    <property type="component" value="Unassembled WGS sequence"/>
</dbReference>
<dbReference type="OrthoDB" id="264532at2759"/>
<organism evidence="2 3">
    <name type="scientific">Babesia ovata</name>
    <dbReference type="NCBI Taxonomy" id="189622"/>
    <lineage>
        <taxon>Eukaryota</taxon>
        <taxon>Sar</taxon>
        <taxon>Alveolata</taxon>
        <taxon>Apicomplexa</taxon>
        <taxon>Aconoidasida</taxon>
        <taxon>Piroplasmida</taxon>
        <taxon>Babesiidae</taxon>
        <taxon>Babesia</taxon>
    </lineage>
</organism>
<dbReference type="InterPro" id="IPR040371">
    <property type="entry name" value="RMC1"/>
</dbReference>
<accession>A0A2H6KD66</accession>
<comment type="caution">
    <text evidence="2">The sequence shown here is derived from an EMBL/GenBank/DDBJ whole genome shotgun (WGS) entry which is preliminary data.</text>
</comment>
<evidence type="ECO:0000313" key="3">
    <source>
        <dbReference type="Proteomes" id="UP000236319"/>
    </source>
</evidence>
<dbReference type="GeneID" id="39874705"/>
<feature type="domain" description="Mic1" evidence="1">
    <location>
        <begin position="551"/>
        <end position="681"/>
    </location>
</feature>
<reference evidence="2 3" key="1">
    <citation type="journal article" date="2017" name="BMC Genomics">
        <title>Whole-genome assembly of Babesia ovata and comparative genomics between closely related pathogens.</title>
        <authorList>
            <person name="Yamagishi J."/>
            <person name="Asada M."/>
            <person name="Hakimi H."/>
            <person name="Tanaka T.Q."/>
            <person name="Sugimoto C."/>
            <person name="Kawazu S."/>
        </authorList>
    </citation>
    <scope>NUCLEOTIDE SEQUENCE [LARGE SCALE GENOMIC DNA]</scope>
    <source>
        <strain evidence="2 3">Miyake</strain>
    </source>
</reference>
<proteinExistence type="predicted"/>
<dbReference type="EMBL" id="BDSA01000002">
    <property type="protein sequence ID" value="GBE60935.1"/>
    <property type="molecule type" value="Genomic_DNA"/>
</dbReference>
<dbReference type="GO" id="GO:0031902">
    <property type="term" value="C:late endosome membrane"/>
    <property type="evidence" value="ECO:0007669"/>
    <property type="project" value="TreeGrafter"/>
</dbReference>
<evidence type="ECO:0000313" key="2">
    <source>
        <dbReference type="EMBL" id="GBE60935.1"/>
    </source>
</evidence>
<dbReference type="GO" id="GO:0005765">
    <property type="term" value="C:lysosomal membrane"/>
    <property type="evidence" value="ECO:0007669"/>
    <property type="project" value="TreeGrafter"/>
</dbReference>
<name>A0A2H6KD66_9APIC</name>
<protein>
    <recommendedName>
        <fullName evidence="1">Mic1 domain-containing protein</fullName>
    </recommendedName>
</protein>
<dbReference type="InterPro" id="IPR009755">
    <property type="entry name" value="RMC1_C"/>
</dbReference>
<dbReference type="PANTHER" id="PTHR12897">
    <property type="entry name" value="COLON CANCER-ASSOCIATED PROTEIN MIC1"/>
    <property type="match status" value="1"/>
</dbReference>
<keyword evidence="3" id="KW-1185">Reference proteome</keyword>
<dbReference type="AlphaFoldDB" id="A0A2H6KD66"/>
<dbReference type="PANTHER" id="PTHR12897:SF4">
    <property type="entry name" value="REGULATOR OF MON1-CCZ1 COMPLEX"/>
    <property type="match status" value="1"/>
</dbReference>
<evidence type="ECO:0000259" key="1">
    <source>
        <dbReference type="Pfam" id="PF07035"/>
    </source>
</evidence>
<dbReference type="GO" id="GO:0010506">
    <property type="term" value="P:regulation of autophagy"/>
    <property type="evidence" value="ECO:0007669"/>
    <property type="project" value="InterPro"/>
</dbReference>
<dbReference type="VEuPathDB" id="PiroplasmaDB:BOVATA_024280"/>
<dbReference type="GO" id="GO:0035658">
    <property type="term" value="C:Mon1-Ccz1 complex"/>
    <property type="evidence" value="ECO:0007669"/>
    <property type="project" value="InterPro"/>
</dbReference>
<sequence length="728" mass="82036">MAEVVVFKELYSWQSDHDQAVFVDGANEVVIYQSVYDKSIRVIDSATENTIFNNARYQRQYAAPLTLTQISEAPLRGDRLLCRWPLGSVLAQQPTCYRKLEVNTRQFLQGIVNGFDVDSDDILVDCTPYEETIVLNIFWLEGGNSGNYDFAVVCTTCIDIYSYSSSNHALRRVCSKRISCTDVWNDISGTHVIVLKSNQVLQLYRLMNKEVRAVTDIELAIKSEHKLHKSSIIVASIYNDTYCIHKDANNGTISLRSLRNSKAVDIVLELSCQGWLEVAILDNILLALTGGGETYLFDIAMMDKKVLARVPQSKPAVASMSSDVQGRHAALSPHSHAAFIPNVVVDYYGGFAYNIAIDHNMLMLLLSQTYADPLVAGFYQRRIGAVQRVLDIVNNAIENKMRANKLLVLLSTIVTPYAKILVDLNKLGTKTENSVAIPLNLVEEYIGQRSVVSEHRFAKSIIYATVAKEWNLKPGENIFDAAIALLCHHRQFDHSVLVNIRDELEIPPNPTNNFILKSRLISNTNEEISSDFRDYVTLHGAAIPTIHDSSLRNRPYILVVTLSYLRALVSHNLQPTSILQILLLDICVLYNNIELALQLIRSKNIRDSTYVCYRLLYLYVVLRDPAMRQVCLDMAIRLKLYGICVKIAVIDQDYYNALVVMKAYGVASFPLHRILYCAAKDVEAQERKPHLWPSMLAFIKSWVEESAANNTACAPPNLRGCEMWLPSL</sequence>
<dbReference type="RefSeq" id="XP_028867178.1">
    <property type="nucleotide sequence ID" value="XM_029011345.1"/>
</dbReference>
<dbReference type="Pfam" id="PF07035">
    <property type="entry name" value="RMC1_C"/>
    <property type="match status" value="1"/>
</dbReference>